<name>A0A9K3NRV5_HELAN</name>
<evidence type="ECO:0000313" key="2">
    <source>
        <dbReference type="EMBL" id="KAF5809198.1"/>
    </source>
</evidence>
<keyword evidence="3" id="KW-1185">Reference proteome</keyword>
<organism evidence="2 3">
    <name type="scientific">Helianthus annuus</name>
    <name type="common">Common sunflower</name>
    <dbReference type="NCBI Taxonomy" id="4232"/>
    <lineage>
        <taxon>Eukaryota</taxon>
        <taxon>Viridiplantae</taxon>
        <taxon>Streptophyta</taxon>
        <taxon>Embryophyta</taxon>
        <taxon>Tracheophyta</taxon>
        <taxon>Spermatophyta</taxon>
        <taxon>Magnoliopsida</taxon>
        <taxon>eudicotyledons</taxon>
        <taxon>Gunneridae</taxon>
        <taxon>Pentapetalae</taxon>
        <taxon>asterids</taxon>
        <taxon>campanulids</taxon>
        <taxon>Asterales</taxon>
        <taxon>Asteraceae</taxon>
        <taxon>Asteroideae</taxon>
        <taxon>Heliantheae alliance</taxon>
        <taxon>Heliantheae</taxon>
        <taxon>Helianthus</taxon>
    </lineage>
</organism>
<keyword evidence="1" id="KW-0175">Coiled coil</keyword>
<proteinExistence type="predicted"/>
<evidence type="ECO:0000313" key="3">
    <source>
        <dbReference type="Proteomes" id="UP000215914"/>
    </source>
</evidence>
<dbReference type="AlphaFoldDB" id="A0A9K3NRV5"/>
<sequence>MEKFRGLTVELEASHAKVQAKQAELEEREEQLRKLQQVCDSLVSDKYKLVESSATHQARLKEVEDVLEQSNTEVDSLTSQMAELLGDRNWLITNGLVGAFEYLRQSESFTALLDRLSAAAYQSSHHDGVYKGYFECQQSEKITPAFHTKRGKLQGDMADTLEAACNDLLPSYADLMDKVTEDGVDSLRLMLDPAEESGEE</sequence>
<dbReference type="Proteomes" id="UP000215914">
    <property type="component" value="Unassembled WGS sequence"/>
</dbReference>
<reference evidence="2" key="1">
    <citation type="journal article" date="2017" name="Nature">
        <title>The sunflower genome provides insights into oil metabolism, flowering and Asterid evolution.</title>
        <authorList>
            <person name="Badouin H."/>
            <person name="Gouzy J."/>
            <person name="Grassa C.J."/>
            <person name="Murat F."/>
            <person name="Staton S.E."/>
            <person name="Cottret L."/>
            <person name="Lelandais-Briere C."/>
            <person name="Owens G.L."/>
            <person name="Carrere S."/>
            <person name="Mayjonade B."/>
            <person name="Legrand L."/>
            <person name="Gill N."/>
            <person name="Kane N.C."/>
            <person name="Bowers J.E."/>
            <person name="Hubner S."/>
            <person name="Bellec A."/>
            <person name="Berard A."/>
            <person name="Berges H."/>
            <person name="Blanchet N."/>
            <person name="Boniface M.C."/>
            <person name="Brunel D."/>
            <person name="Catrice O."/>
            <person name="Chaidir N."/>
            <person name="Claudel C."/>
            <person name="Donnadieu C."/>
            <person name="Faraut T."/>
            <person name="Fievet G."/>
            <person name="Helmstetter N."/>
            <person name="King M."/>
            <person name="Knapp S.J."/>
            <person name="Lai Z."/>
            <person name="Le Paslier M.C."/>
            <person name="Lippi Y."/>
            <person name="Lorenzon L."/>
            <person name="Mandel J.R."/>
            <person name="Marage G."/>
            <person name="Marchand G."/>
            <person name="Marquand E."/>
            <person name="Bret-Mestries E."/>
            <person name="Morien E."/>
            <person name="Nambeesan S."/>
            <person name="Nguyen T."/>
            <person name="Pegot-Espagnet P."/>
            <person name="Pouilly N."/>
            <person name="Raftis F."/>
            <person name="Sallet E."/>
            <person name="Schiex T."/>
            <person name="Thomas J."/>
            <person name="Vandecasteele C."/>
            <person name="Vares D."/>
            <person name="Vear F."/>
            <person name="Vautrin S."/>
            <person name="Crespi M."/>
            <person name="Mangin B."/>
            <person name="Burke J.M."/>
            <person name="Salse J."/>
            <person name="Munos S."/>
            <person name="Vincourt P."/>
            <person name="Rieseberg L.H."/>
            <person name="Langlade N.B."/>
        </authorList>
    </citation>
    <scope>NUCLEOTIDE SEQUENCE</scope>
    <source>
        <tissue evidence="2">Leaves</tissue>
    </source>
</reference>
<accession>A0A9K3NRV5</accession>
<protein>
    <submittedName>
        <fullName evidence="2">Uncharacterized protein</fullName>
    </submittedName>
</protein>
<dbReference type="EMBL" id="MNCJ02000319">
    <property type="protein sequence ID" value="KAF5809198.1"/>
    <property type="molecule type" value="Genomic_DNA"/>
</dbReference>
<evidence type="ECO:0000256" key="1">
    <source>
        <dbReference type="SAM" id="Coils"/>
    </source>
</evidence>
<dbReference type="Gene3D" id="1.20.920.20">
    <property type="match status" value="1"/>
</dbReference>
<reference evidence="2" key="2">
    <citation type="submission" date="2020-06" db="EMBL/GenBank/DDBJ databases">
        <title>Helianthus annuus Genome sequencing and assembly Release 2.</title>
        <authorList>
            <person name="Gouzy J."/>
            <person name="Langlade N."/>
            <person name="Munos S."/>
        </authorList>
    </citation>
    <scope>NUCLEOTIDE SEQUENCE</scope>
    <source>
        <tissue evidence="2">Leaves</tissue>
    </source>
</reference>
<gene>
    <name evidence="2" type="ORF">HanXRQr2_Chr04g0154301</name>
</gene>
<feature type="coiled-coil region" evidence="1">
    <location>
        <begin position="8"/>
        <end position="87"/>
    </location>
</feature>
<dbReference type="Gramene" id="mRNA:HanXRQr2_Chr04g0154301">
    <property type="protein sequence ID" value="mRNA:HanXRQr2_Chr04g0154301"/>
    <property type="gene ID" value="HanXRQr2_Chr04g0154301"/>
</dbReference>
<comment type="caution">
    <text evidence="2">The sequence shown here is derived from an EMBL/GenBank/DDBJ whole genome shotgun (WGS) entry which is preliminary data.</text>
</comment>